<evidence type="ECO:0000313" key="1">
    <source>
        <dbReference type="EMBL" id="GIQ84585.1"/>
    </source>
</evidence>
<dbReference type="Proteomes" id="UP000265618">
    <property type="component" value="Unassembled WGS sequence"/>
</dbReference>
<dbReference type="Gene3D" id="3.40.50.300">
    <property type="entry name" value="P-loop containing nucleotide triphosphate hydrolases"/>
    <property type="match status" value="1"/>
</dbReference>
<proteinExistence type="predicted"/>
<evidence type="ECO:0000313" key="2">
    <source>
        <dbReference type="Proteomes" id="UP000265618"/>
    </source>
</evidence>
<dbReference type="EMBL" id="BDIP01001528">
    <property type="protein sequence ID" value="GIQ84585.1"/>
    <property type="molecule type" value="Genomic_DNA"/>
</dbReference>
<feature type="non-terminal residue" evidence="1">
    <location>
        <position position="1138"/>
    </location>
</feature>
<dbReference type="AlphaFoldDB" id="A0A9K3GJH8"/>
<sequence>VLSLLRSENSDLRALLQGWVSEQRQRDQCIQEHLTQLQSCLDTVQGELSFLNAQCNTCLDAVESLTQSMSTLLKGYTANLEHMSVDESRQLARCLLQEQCLRSEFGVPYQPGRYVSTLLQNTLSDFSRQCLSGKTAERSLFVLLAQMGLGKTWNAAHFAHSLCAADTPPATPLGSAYCLIPFFIILRGGIEKSMGAYFNVSTPTETAERCRSLHARGKTPVFVLDGLDEVTSAEGRQDALQWVTQFLQAVDGHALVLLTCRTSAWTGSAYITAKERELGAHLFSPDGVSSTSHSSVELSEFSDAELPTALGLYGLDTPSLPPPLREMCRKPYILGLIAEYAGRTGTVPDPRDVPSFMPVFRHPLDKSADTILHRMGIVKDVIPSVFGPFLTLLGDVSASIDQTALTDVYGSLHWETLVTSGLLDVTRTGFFSTEYSIVPLYRPYVRCLMQEQGITGIKKVTRLLGLLSDPAGTGTEVESAMWSLNQIVSEAGNVPMVYELNAPAVVVSALVKHMGSAMVVADGARVLLALGSKASERLSGLVAVGAVPMLLQAVQEHSSDAVTACCVLRCLRALADEAPIRPVLQALKCHEVMLGLISPLPSLPSSPSSPTPDVCQKQREPDIVSEAAWVVSNMAMESCIPQMYDLKAHLHVVNAMQLHPQMRGVVSNGGYTLWRLARGDVARQEGIVDAGALSSLLWGLQLKADHERSRDRVLKCMAELTQADANLPEMHALNCHVALVGVMQEYPTLNVYTAVASILRRMTGSAAASPVSYRRLVSAGILPLLLKGLDTICKDNRLASADLLAVLRNIAECHPELLYSANSHVQILSALTLHSDSEDMVVQAAGTLHFIALLGADTQEALLEAGAGSKLQAMLKKHCDKKSENTDLACHVLNALTCLSGSDTNRAALHKHKCHYEVVRTMSLHRESSAVILAATKYLCRAMQIEPGGSVAIDRSLQIGKGAILPVLTSSLPLFLLDASVTQAILETLRLLAYPVNGSNRLVESGGLSHVLTAMRVHALSARVTTLGAKLICNLATRVQSAGRTDTQILELLVAGIDNHLDCVSACQYCIQALYETLQGREDTSPEAVKHRRALNELNCSDVVLKALQKHVTDKDITKRGTRILEYLAVEDESCVCM</sequence>
<comment type="caution">
    <text evidence="1">The sequence shown here is derived from an EMBL/GenBank/DDBJ whole genome shotgun (WGS) entry which is preliminary data.</text>
</comment>
<name>A0A9K3GJH8_9EUKA</name>
<dbReference type="OrthoDB" id="449062at2759"/>
<keyword evidence="2" id="KW-1185">Reference proteome</keyword>
<reference evidence="1 2" key="1">
    <citation type="journal article" date="2018" name="PLoS ONE">
        <title>The draft genome of Kipferlia bialata reveals reductive genome evolution in fornicate parasites.</title>
        <authorList>
            <person name="Tanifuji G."/>
            <person name="Takabayashi S."/>
            <person name="Kume K."/>
            <person name="Takagi M."/>
            <person name="Nakayama T."/>
            <person name="Kamikawa R."/>
            <person name="Inagaki Y."/>
            <person name="Hashimoto T."/>
        </authorList>
    </citation>
    <scope>NUCLEOTIDE SEQUENCE [LARGE SCALE GENOMIC DNA]</scope>
    <source>
        <strain evidence="1">NY0173</strain>
    </source>
</reference>
<dbReference type="InterPro" id="IPR027417">
    <property type="entry name" value="P-loop_NTPase"/>
</dbReference>
<dbReference type="SUPFAM" id="SSF48371">
    <property type="entry name" value="ARM repeat"/>
    <property type="match status" value="2"/>
</dbReference>
<organism evidence="1 2">
    <name type="scientific">Kipferlia bialata</name>
    <dbReference type="NCBI Taxonomy" id="797122"/>
    <lineage>
        <taxon>Eukaryota</taxon>
        <taxon>Metamonada</taxon>
        <taxon>Carpediemonas-like organisms</taxon>
        <taxon>Kipferlia</taxon>
    </lineage>
</organism>
<gene>
    <name evidence="1" type="ORF">KIPB_006107</name>
</gene>
<dbReference type="InterPro" id="IPR016024">
    <property type="entry name" value="ARM-type_fold"/>
</dbReference>
<dbReference type="InterPro" id="IPR011989">
    <property type="entry name" value="ARM-like"/>
</dbReference>
<dbReference type="Gene3D" id="1.25.10.10">
    <property type="entry name" value="Leucine-rich Repeat Variant"/>
    <property type="match status" value="3"/>
</dbReference>
<accession>A0A9K3GJH8</accession>
<protein>
    <recommendedName>
        <fullName evidence="3">NACHT domain-containing protein</fullName>
    </recommendedName>
</protein>
<evidence type="ECO:0008006" key="3">
    <source>
        <dbReference type="Google" id="ProtNLM"/>
    </source>
</evidence>